<accession>A0A327QBN4</accession>
<dbReference type="Pfam" id="PF00932">
    <property type="entry name" value="LTD"/>
    <property type="match status" value="2"/>
</dbReference>
<feature type="chain" id="PRO_5016372004" evidence="1">
    <location>
        <begin position="19"/>
        <end position="852"/>
    </location>
</feature>
<feature type="domain" description="LTD" evidence="2">
    <location>
        <begin position="562"/>
        <end position="693"/>
    </location>
</feature>
<evidence type="ECO:0000313" key="4">
    <source>
        <dbReference type="Proteomes" id="UP000249547"/>
    </source>
</evidence>
<keyword evidence="1" id="KW-0732">Signal</keyword>
<evidence type="ECO:0000259" key="2">
    <source>
        <dbReference type="PROSITE" id="PS51841"/>
    </source>
</evidence>
<evidence type="ECO:0000313" key="3">
    <source>
        <dbReference type="EMBL" id="RAJ01691.1"/>
    </source>
</evidence>
<dbReference type="EMBL" id="QLLL01000007">
    <property type="protein sequence ID" value="RAJ01691.1"/>
    <property type="molecule type" value="Genomic_DNA"/>
</dbReference>
<comment type="caution">
    <text evidence="3">The sequence shown here is derived from an EMBL/GenBank/DDBJ whole genome shotgun (WGS) entry which is preliminary data.</text>
</comment>
<gene>
    <name evidence="3" type="ORF">LX64_03909</name>
</gene>
<proteinExistence type="predicted"/>
<dbReference type="Gene3D" id="2.60.40.4070">
    <property type="match status" value="1"/>
</dbReference>
<feature type="signal peptide" evidence="1">
    <location>
        <begin position="1"/>
        <end position="18"/>
    </location>
</feature>
<reference evidence="3 4" key="1">
    <citation type="submission" date="2018-06" db="EMBL/GenBank/DDBJ databases">
        <title>Genomic Encyclopedia of Archaeal and Bacterial Type Strains, Phase II (KMG-II): from individual species to whole genera.</title>
        <authorList>
            <person name="Goeker M."/>
        </authorList>
    </citation>
    <scope>NUCLEOTIDE SEQUENCE [LARGE SCALE GENOMIC DNA]</scope>
    <source>
        <strain evidence="3 4">DSM 23857</strain>
    </source>
</reference>
<dbReference type="RefSeq" id="WP_111599325.1">
    <property type="nucleotide sequence ID" value="NZ_QLLL01000007.1"/>
</dbReference>
<dbReference type="Proteomes" id="UP000249547">
    <property type="component" value="Unassembled WGS sequence"/>
</dbReference>
<feature type="domain" description="LTD" evidence="2">
    <location>
        <begin position="301"/>
        <end position="463"/>
    </location>
</feature>
<organism evidence="3 4">
    <name type="scientific">Chitinophaga skermanii</name>
    <dbReference type="NCBI Taxonomy" id="331697"/>
    <lineage>
        <taxon>Bacteria</taxon>
        <taxon>Pseudomonadati</taxon>
        <taxon>Bacteroidota</taxon>
        <taxon>Chitinophagia</taxon>
        <taxon>Chitinophagales</taxon>
        <taxon>Chitinophagaceae</taxon>
        <taxon>Chitinophaga</taxon>
    </lineage>
</organism>
<dbReference type="AlphaFoldDB" id="A0A327QBN4"/>
<dbReference type="InterPro" id="IPR001322">
    <property type="entry name" value="Lamin_tail_dom"/>
</dbReference>
<name>A0A327QBN4_9BACT</name>
<dbReference type="SUPFAM" id="SSF74853">
    <property type="entry name" value="Lamin A/C globular tail domain"/>
    <property type="match status" value="2"/>
</dbReference>
<sequence length="852" mass="94047">MKPTIVCSLLLWPAFACAQLSADFNHNSLQHSPPWFLVNDDFVAKDGKLQSASQQANTTFFIATPSSLVTQTTWEWHCKLDFNPSSTNYVDVYLASQLQDLTNDANYAYFVRLGGTSDEVSLFKKLPHQAPQKIIDGVDGFLNRSSTTCKVKVICDAQHRWQLFRDSSATGLAYKTEGTVYDNSIPSSQYFGIAIRQSTSSFFNKHYFDDIQVKPFSADTLPPRLLKTAIINANSIQLLFDKMLDVAATQILLDGEKLTFVINTSNPQQLDVTLSTPLVQMHNYILHVKGLKDVIGNTSNDFNNTLRYYVPKPFDVLINEVMVKPLPSNGLPPYQYIELLNTSDENLALDNWSIKTNKGSITITNAMIPARHYLLLVGMQGAQVFPSATTIGINNFPVLQEQDVLQLFDAKGSIIHTWMHNTDSYQHPYKPNGGWSLELISPYQVCFPAQNVMASKDGKGGTPGLVNSVVTDSLLGMNSIFRIAVADSNQLILQTNVLLDSSFATNLLHYQITPSVTITKAQPIPPLFQQVILSCSAPLDTGIIYQLQLKALPSCKGESTEGSISFARPTKPRTGNIIINEVLFDPPAIAADFVEIVNTGKTAINLQDILLTNRRTDGSLGTLLPASSQQQLLLPGEYVAITTNKAGICRAYACLQMANFSQIPSLPSYPATSGNVVLTNSIGEVLDEFAYHKDFHAPQIVNTQGVSLEKLHWELGNNRENWHSAASTAGYATPGYKNSQSQPSNLALDWEVSPVFSPDNDGYQDLCNIYCNNGGLGTQANITIFNLEGKPVRHLVQNESLGTQNTFSWNGLGNNREQLPVGHYIIFIEIFRPNGTTWCGKKAVALLRKRIQ</sequence>
<dbReference type="OrthoDB" id="9758406at2"/>
<keyword evidence="4" id="KW-1185">Reference proteome</keyword>
<protein>
    <submittedName>
        <fullName evidence="3">Lamin tail-like protein</fullName>
    </submittedName>
</protein>
<dbReference type="PROSITE" id="PS51841">
    <property type="entry name" value="LTD"/>
    <property type="match status" value="2"/>
</dbReference>
<evidence type="ECO:0000256" key="1">
    <source>
        <dbReference type="SAM" id="SignalP"/>
    </source>
</evidence>
<dbReference type="InterPro" id="IPR036415">
    <property type="entry name" value="Lamin_tail_dom_sf"/>
</dbReference>